<organism evidence="1 2">
    <name type="scientific">Actinomadura meyerae</name>
    <dbReference type="NCBI Taxonomy" id="240840"/>
    <lineage>
        <taxon>Bacteria</taxon>
        <taxon>Bacillati</taxon>
        <taxon>Actinomycetota</taxon>
        <taxon>Actinomycetes</taxon>
        <taxon>Streptosporangiales</taxon>
        <taxon>Thermomonosporaceae</taxon>
        <taxon>Actinomadura</taxon>
    </lineage>
</organism>
<dbReference type="Proteomes" id="UP000198318">
    <property type="component" value="Unassembled WGS sequence"/>
</dbReference>
<protein>
    <submittedName>
        <fullName evidence="1">Uncharacterized protein</fullName>
    </submittedName>
</protein>
<dbReference type="EMBL" id="FZOR01000001">
    <property type="protein sequence ID" value="SNS18712.1"/>
    <property type="molecule type" value="Genomic_DNA"/>
</dbReference>
<evidence type="ECO:0000313" key="1">
    <source>
        <dbReference type="EMBL" id="SNS18712.1"/>
    </source>
</evidence>
<proteinExistence type="predicted"/>
<gene>
    <name evidence="1" type="ORF">SAMN05443665_1001387</name>
</gene>
<keyword evidence="2" id="KW-1185">Reference proteome</keyword>
<reference evidence="1 2" key="1">
    <citation type="submission" date="2017-06" db="EMBL/GenBank/DDBJ databases">
        <authorList>
            <person name="Kim H.J."/>
            <person name="Triplett B.A."/>
        </authorList>
    </citation>
    <scope>NUCLEOTIDE SEQUENCE [LARGE SCALE GENOMIC DNA]</scope>
    <source>
        <strain evidence="1 2">DSM 44715</strain>
    </source>
</reference>
<sequence length="48" mass="5509">MGAWGRERGAELLTLEAFAASTVSVPFYEDRMGYERQAIVFVKRLRET</sequence>
<evidence type="ECO:0000313" key="2">
    <source>
        <dbReference type="Proteomes" id="UP000198318"/>
    </source>
</evidence>
<accession>A0A239CFP8</accession>
<name>A0A239CFP8_9ACTN</name>
<dbReference type="AlphaFoldDB" id="A0A239CFP8"/>